<evidence type="ECO:0000256" key="4">
    <source>
        <dbReference type="ARBA" id="ARBA00022763"/>
    </source>
</evidence>
<keyword evidence="3 12" id="KW-0479">Metal-binding</keyword>
<dbReference type="FunFam" id="1.10.340.30:FF:000001">
    <property type="entry name" value="Endonuclease III"/>
    <property type="match status" value="1"/>
</dbReference>
<comment type="catalytic activity">
    <reaction evidence="12">
        <text>2'-deoxyribonucleotide-(2'-deoxyribose 5'-phosphate)-2'-deoxyribonucleotide-DNA = a 3'-end 2'-deoxyribonucleotide-(2,3-dehydro-2,3-deoxyribose 5'-phosphate)-DNA + a 5'-end 5'-phospho-2'-deoxyribonucleoside-DNA + H(+)</text>
        <dbReference type="Rhea" id="RHEA:66592"/>
        <dbReference type="Rhea" id="RHEA-COMP:13180"/>
        <dbReference type="Rhea" id="RHEA-COMP:16897"/>
        <dbReference type="Rhea" id="RHEA-COMP:17067"/>
        <dbReference type="ChEBI" id="CHEBI:15378"/>
        <dbReference type="ChEBI" id="CHEBI:136412"/>
        <dbReference type="ChEBI" id="CHEBI:157695"/>
        <dbReference type="ChEBI" id="CHEBI:167181"/>
        <dbReference type="EC" id="4.2.99.18"/>
    </reaction>
</comment>
<evidence type="ECO:0000256" key="6">
    <source>
        <dbReference type="ARBA" id="ARBA00023004"/>
    </source>
</evidence>
<comment type="similarity">
    <text evidence="1 12">Belongs to the Nth/MutY family.</text>
</comment>
<dbReference type="InterPro" id="IPR003265">
    <property type="entry name" value="HhH-GPD_domain"/>
</dbReference>
<keyword evidence="7 12" id="KW-0411">Iron-sulfur</keyword>
<proteinExistence type="inferred from homology"/>
<dbReference type="FunFam" id="1.10.1670.10:FF:000001">
    <property type="entry name" value="Endonuclease III"/>
    <property type="match status" value="1"/>
</dbReference>
<feature type="binding site" evidence="12">
    <location>
        <position position="205"/>
    </location>
    <ligand>
        <name>[4Fe-4S] cluster</name>
        <dbReference type="ChEBI" id="CHEBI:49883"/>
    </ligand>
</feature>
<comment type="cofactor">
    <cofactor evidence="12">
        <name>[4Fe-4S] cluster</name>
        <dbReference type="ChEBI" id="CHEBI:49883"/>
    </cofactor>
    <text evidence="12">Binds 1 [4Fe-4S] cluster.</text>
</comment>
<dbReference type="GO" id="GO:0140078">
    <property type="term" value="F:class I DNA-(apurinic or apyrimidinic site) endonuclease activity"/>
    <property type="evidence" value="ECO:0007669"/>
    <property type="project" value="UniProtKB-EC"/>
</dbReference>
<dbReference type="InterPro" id="IPR005759">
    <property type="entry name" value="Nth"/>
</dbReference>
<keyword evidence="4 12" id="KW-0227">DNA damage</keyword>
<dbReference type="Gene3D" id="1.10.1670.10">
    <property type="entry name" value="Helix-hairpin-Helix base-excision DNA repair enzymes (C-terminal)"/>
    <property type="match status" value="1"/>
</dbReference>
<dbReference type="SMART" id="SM00478">
    <property type="entry name" value="ENDO3c"/>
    <property type="match status" value="1"/>
</dbReference>
<keyword evidence="10 12" id="KW-0456">Lyase</keyword>
<dbReference type="PROSITE" id="PS01155">
    <property type="entry name" value="ENDONUCLEASE_III_2"/>
    <property type="match status" value="1"/>
</dbReference>
<dbReference type="Pfam" id="PF00633">
    <property type="entry name" value="HHH"/>
    <property type="match status" value="1"/>
</dbReference>
<evidence type="ECO:0000313" key="15">
    <source>
        <dbReference type="Proteomes" id="UP000184076"/>
    </source>
</evidence>
<dbReference type="AlphaFoldDB" id="A0A1M5DX40"/>
<feature type="binding site" evidence="12">
    <location>
        <position position="189"/>
    </location>
    <ligand>
        <name>[4Fe-4S] cluster</name>
        <dbReference type="ChEBI" id="CHEBI:49883"/>
    </ligand>
</feature>
<dbReference type="RefSeq" id="WP_073040012.1">
    <property type="nucleotide sequence ID" value="NZ_FQVB01000025.1"/>
</dbReference>
<dbReference type="Gene3D" id="1.10.340.30">
    <property type="entry name" value="Hypothetical protein, domain 2"/>
    <property type="match status" value="1"/>
</dbReference>
<dbReference type="PIRSF" id="PIRSF001435">
    <property type="entry name" value="Nth"/>
    <property type="match status" value="1"/>
</dbReference>
<dbReference type="CDD" id="cd00056">
    <property type="entry name" value="ENDO3c"/>
    <property type="match status" value="1"/>
</dbReference>
<evidence type="ECO:0000256" key="2">
    <source>
        <dbReference type="ARBA" id="ARBA00022485"/>
    </source>
</evidence>
<keyword evidence="5 12" id="KW-0378">Hydrolase</keyword>
<dbReference type="PANTHER" id="PTHR10359">
    <property type="entry name" value="A/G-SPECIFIC ADENINE GLYCOSYLASE/ENDONUCLEASE III"/>
    <property type="match status" value="1"/>
</dbReference>
<dbReference type="NCBIfam" id="TIGR01083">
    <property type="entry name" value="nth"/>
    <property type="match status" value="1"/>
</dbReference>
<comment type="function">
    <text evidence="12">DNA repair enzyme that has both DNA N-glycosylase activity and AP-lyase activity. The DNA N-glycosylase activity releases various damaged pyrimidines from DNA by cleaving the N-glycosidic bond, leaving an AP (apurinic/apyrimidinic) site. The AP-lyase activity cleaves the phosphodiester bond 3' to the AP site by a beta-elimination, leaving a 3'-terminal unsaturated sugar and a product with a terminal 5'-phosphate.</text>
</comment>
<feature type="binding site" evidence="12">
    <location>
        <position position="199"/>
    </location>
    <ligand>
        <name>[4Fe-4S] cluster</name>
        <dbReference type="ChEBI" id="CHEBI:49883"/>
    </ligand>
</feature>
<keyword evidence="14" id="KW-0540">Nuclease</keyword>
<dbReference type="GO" id="GO:0006285">
    <property type="term" value="P:base-excision repair, AP site formation"/>
    <property type="evidence" value="ECO:0007669"/>
    <property type="project" value="TreeGrafter"/>
</dbReference>
<dbReference type="PANTHER" id="PTHR10359:SF18">
    <property type="entry name" value="ENDONUCLEASE III"/>
    <property type="match status" value="1"/>
</dbReference>
<dbReference type="GO" id="GO:0046872">
    <property type="term" value="F:metal ion binding"/>
    <property type="evidence" value="ECO:0007669"/>
    <property type="project" value="UniProtKB-KW"/>
</dbReference>
<dbReference type="Proteomes" id="UP000184076">
    <property type="component" value="Unassembled WGS sequence"/>
</dbReference>
<evidence type="ECO:0000256" key="5">
    <source>
        <dbReference type="ARBA" id="ARBA00022801"/>
    </source>
</evidence>
<evidence type="ECO:0000256" key="1">
    <source>
        <dbReference type="ARBA" id="ARBA00008343"/>
    </source>
</evidence>
<evidence type="ECO:0000256" key="8">
    <source>
        <dbReference type="ARBA" id="ARBA00023125"/>
    </source>
</evidence>
<dbReference type="InterPro" id="IPR000445">
    <property type="entry name" value="HhH_motif"/>
</dbReference>
<evidence type="ECO:0000256" key="10">
    <source>
        <dbReference type="ARBA" id="ARBA00023239"/>
    </source>
</evidence>
<feature type="binding site" evidence="12">
    <location>
        <position position="196"/>
    </location>
    <ligand>
        <name>[4Fe-4S] cluster</name>
        <dbReference type="ChEBI" id="CHEBI:49883"/>
    </ligand>
</feature>
<dbReference type="EMBL" id="FQVB01000025">
    <property type="protein sequence ID" value="SHF71412.1"/>
    <property type="molecule type" value="Genomic_DNA"/>
</dbReference>
<dbReference type="SUPFAM" id="SSF48150">
    <property type="entry name" value="DNA-glycosylase"/>
    <property type="match status" value="1"/>
</dbReference>
<evidence type="ECO:0000256" key="3">
    <source>
        <dbReference type="ARBA" id="ARBA00022723"/>
    </source>
</evidence>
<dbReference type="STRING" id="1121391.SAMN02745206_02522"/>
<dbReference type="Pfam" id="PF00730">
    <property type="entry name" value="HhH-GPD"/>
    <property type="match status" value="1"/>
</dbReference>
<keyword evidence="14" id="KW-0255">Endonuclease</keyword>
<name>A0A1M5DX40_9BACT</name>
<feature type="domain" description="HhH-GPD" evidence="13">
    <location>
        <begin position="39"/>
        <end position="187"/>
    </location>
</feature>
<reference evidence="15" key="1">
    <citation type="submission" date="2016-11" db="EMBL/GenBank/DDBJ databases">
        <authorList>
            <person name="Varghese N."/>
            <person name="Submissions S."/>
        </authorList>
    </citation>
    <scope>NUCLEOTIDE SEQUENCE [LARGE SCALE GENOMIC DNA]</scope>
    <source>
        <strain evidence="15">DSM 9756</strain>
    </source>
</reference>
<dbReference type="GO" id="GO:0003677">
    <property type="term" value="F:DNA binding"/>
    <property type="evidence" value="ECO:0007669"/>
    <property type="project" value="UniProtKB-UniRule"/>
</dbReference>
<evidence type="ECO:0000256" key="12">
    <source>
        <dbReference type="HAMAP-Rule" id="MF_00942"/>
    </source>
</evidence>
<dbReference type="GO" id="GO:0051539">
    <property type="term" value="F:4 iron, 4 sulfur cluster binding"/>
    <property type="evidence" value="ECO:0007669"/>
    <property type="project" value="UniProtKB-UniRule"/>
</dbReference>
<dbReference type="OrthoDB" id="9800977at2"/>
<evidence type="ECO:0000313" key="14">
    <source>
        <dbReference type="EMBL" id="SHF71412.1"/>
    </source>
</evidence>
<organism evidence="14 15">
    <name type="scientific">Desulfacinum infernum DSM 9756</name>
    <dbReference type="NCBI Taxonomy" id="1121391"/>
    <lineage>
        <taxon>Bacteria</taxon>
        <taxon>Pseudomonadati</taxon>
        <taxon>Thermodesulfobacteriota</taxon>
        <taxon>Syntrophobacteria</taxon>
        <taxon>Syntrophobacterales</taxon>
        <taxon>Syntrophobacteraceae</taxon>
        <taxon>Desulfacinum</taxon>
    </lineage>
</organism>
<evidence type="ECO:0000256" key="7">
    <source>
        <dbReference type="ARBA" id="ARBA00023014"/>
    </source>
</evidence>
<dbReference type="GO" id="GO:0019104">
    <property type="term" value="F:DNA N-glycosylase activity"/>
    <property type="evidence" value="ECO:0007669"/>
    <property type="project" value="UniProtKB-UniRule"/>
</dbReference>
<keyword evidence="9 12" id="KW-0234">DNA repair</keyword>
<dbReference type="HAMAP" id="MF_00942">
    <property type="entry name" value="Nth"/>
    <property type="match status" value="1"/>
</dbReference>
<evidence type="ECO:0000256" key="11">
    <source>
        <dbReference type="ARBA" id="ARBA00023295"/>
    </source>
</evidence>
<keyword evidence="6 12" id="KW-0408">Iron</keyword>
<keyword evidence="11 12" id="KW-0326">Glycosidase</keyword>
<evidence type="ECO:0000259" key="13">
    <source>
        <dbReference type="SMART" id="SM00478"/>
    </source>
</evidence>
<sequence length="211" mass="23496">MGVSGSVEKVVEALRRIYPEASLELVFHNPFQLLMAVILSAQCTDERVNQATRLLFSRCAGPQDILALPPEKLEEILRPTGFFRNKAKAIRGCCRELVERYGGRVPQSLEELVRLPGVGRKTAAMVLGNAFGIQEGIAVDTHVQRVAQRLGLTSAKTPEKIETDLMRLLPKDDWTWFSNALILHGRRVCKARKPSCGACALSPWCPYPEKE</sequence>
<dbReference type="InterPro" id="IPR011257">
    <property type="entry name" value="DNA_glycosylase"/>
</dbReference>
<protein>
    <recommendedName>
        <fullName evidence="12">Endonuclease III</fullName>
        <ecNumber evidence="12">4.2.99.18</ecNumber>
    </recommendedName>
    <alternativeName>
        <fullName evidence="12">DNA-(apurinic or apyrimidinic site) lyase</fullName>
    </alternativeName>
</protein>
<dbReference type="EC" id="4.2.99.18" evidence="12"/>
<gene>
    <name evidence="12" type="primary">nth</name>
    <name evidence="14" type="ORF">SAMN02745206_02522</name>
</gene>
<dbReference type="InterPro" id="IPR004036">
    <property type="entry name" value="Endonuclease-III-like_CS2"/>
</dbReference>
<dbReference type="InterPro" id="IPR023170">
    <property type="entry name" value="HhH_base_excis_C"/>
</dbReference>
<evidence type="ECO:0000256" key="9">
    <source>
        <dbReference type="ARBA" id="ARBA00023204"/>
    </source>
</evidence>
<keyword evidence="8 12" id="KW-0238">DNA-binding</keyword>
<keyword evidence="15" id="KW-1185">Reference proteome</keyword>
<accession>A0A1M5DX40</accession>
<keyword evidence="2 12" id="KW-0004">4Fe-4S</keyword>